<evidence type="ECO:0000256" key="1">
    <source>
        <dbReference type="ARBA" id="ARBA00022679"/>
    </source>
</evidence>
<dbReference type="Proteomes" id="UP000178583">
    <property type="component" value="Unassembled WGS sequence"/>
</dbReference>
<protein>
    <recommendedName>
        <fullName evidence="3">N-acetyltransferase domain-containing protein</fullName>
    </recommendedName>
</protein>
<evidence type="ECO:0000313" key="5">
    <source>
        <dbReference type="Proteomes" id="UP000178583"/>
    </source>
</evidence>
<evidence type="ECO:0000259" key="3">
    <source>
        <dbReference type="PROSITE" id="PS51186"/>
    </source>
</evidence>
<sequence>MNKFEYNIVNKNDSSQLGKTLTFYQTKYEIGYSDTTLENSAIIVTAKDGDKIVGAVRAISDMSRHSMVVDLIVDEQYRRQGIGTRLMEIIVEELKNKTERSIGLVTDPKLPWLEDFYKRIGFAELEGGIYLEK</sequence>
<dbReference type="CDD" id="cd04301">
    <property type="entry name" value="NAT_SF"/>
    <property type="match status" value="1"/>
</dbReference>
<comment type="caution">
    <text evidence="4">The sequence shown here is derived from an EMBL/GenBank/DDBJ whole genome shotgun (WGS) entry which is preliminary data.</text>
</comment>
<accession>A0A1F5E6D4</accession>
<dbReference type="Gene3D" id="3.40.630.30">
    <property type="match status" value="1"/>
</dbReference>
<organism evidence="4 5">
    <name type="scientific">Candidatus Berkelbacteria bacterium RIFOXYA2_FULL_43_10</name>
    <dbReference type="NCBI Taxonomy" id="1797472"/>
    <lineage>
        <taxon>Bacteria</taxon>
        <taxon>Candidatus Berkelbacteria</taxon>
    </lineage>
</organism>
<dbReference type="SUPFAM" id="SSF55729">
    <property type="entry name" value="Acyl-CoA N-acyltransferases (Nat)"/>
    <property type="match status" value="1"/>
</dbReference>
<reference evidence="4 5" key="1">
    <citation type="journal article" date="2016" name="Nat. Commun.">
        <title>Thousands of microbial genomes shed light on interconnected biogeochemical processes in an aquifer system.</title>
        <authorList>
            <person name="Anantharaman K."/>
            <person name="Brown C.T."/>
            <person name="Hug L.A."/>
            <person name="Sharon I."/>
            <person name="Castelle C.J."/>
            <person name="Probst A.J."/>
            <person name="Thomas B.C."/>
            <person name="Singh A."/>
            <person name="Wilkins M.J."/>
            <person name="Karaoz U."/>
            <person name="Brodie E.L."/>
            <person name="Williams K.H."/>
            <person name="Hubbard S.S."/>
            <person name="Banfield J.F."/>
        </authorList>
    </citation>
    <scope>NUCLEOTIDE SEQUENCE [LARGE SCALE GENOMIC DNA]</scope>
</reference>
<dbReference type="GO" id="GO:0008080">
    <property type="term" value="F:N-acetyltransferase activity"/>
    <property type="evidence" value="ECO:0007669"/>
    <property type="project" value="InterPro"/>
</dbReference>
<gene>
    <name evidence="4" type="ORF">A2215_00275</name>
</gene>
<dbReference type="AlphaFoldDB" id="A0A1F5E6D4"/>
<proteinExistence type="predicted"/>
<dbReference type="PANTHER" id="PTHR43626">
    <property type="entry name" value="ACYL-COA N-ACYLTRANSFERASE"/>
    <property type="match status" value="1"/>
</dbReference>
<name>A0A1F5E6D4_9BACT</name>
<keyword evidence="2" id="KW-0012">Acyltransferase</keyword>
<dbReference type="GO" id="GO:0005737">
    <property type="term" value="C:cytoplasm"/>
    <property type="evidence" value="ECO:0007669"/>
    <property type="project" value="TreeGrafter"/>
</dbReference>
<feature type="domain" description="N-acetyltransferase" evidence="3">
    <location>
        <begin position="4"/>
        <end position="133"/>
    </location>
</feature>
<dbReference type="PANTHER" id="PTHR43626:SF4">
    <property type="entry name" value="GCN5-RELATED N-ACETYLTRANSFERASE 2, CHLOROPLASTIC"/>
    <property type="match status" value="1"/>
</dbReference>
<dbReference type="InterPro" id="IPR000182">
    <property type="entry name" value="GNAT_dom"/>
</dbReference>
<dbReference type="PROSITE" id="PS51186">
    <property type="entry name" value="GNAT"/>
    <property type="match status" value="1"/>
</dbReference>
<evidence type="ECO:0000313" key="4">
    <source>
        <dbReference type="EMBL" id="OGD62918.1"/>
    </source>
</evidence>
<dbReference type="Pfam" id="PF00583">
    <property type="entry name" value="Acetyltransf_1"/>
    <property type="match status" value="1"/>
</dbReference>
<evidence type="ECO:0000256" key="2">
    <source>
        <dbReference type="ARBA" id="ARBA00023315"/>
    </source>
</evidence>
<dbReference type="EMBL" id="MEZY01000041">
    <property type="protein sequence ID" value="OGD62918.1"/>
    <property type="molecule type" value="Genomic_DNA"/>
</dbReference>
<dbReference type="InterPro" id="IPR016181">
    <property type="entry name" value="Acyl_CoA_acyltransferase"/>
</dbReference>
<keyword evidence="1" id="KW-0808">Transferase</keyword>
<dbReference type="InterPro" id="IPR045039">
    <property type="entry name" value="NSI-like"/>
</dbReference>